<dbReference type="EC" id="6.6.1.2" evidence="2"/>
<dbReference type="Proteomes" id="UP000501452">
    <property type="component" value="Chromosome"/>
</dbReference>
<keyword evidence="3" id="KW-1185">Reference proteome</keyword>
<dbReference type="InterPro" id="IPR011953">
    <property type="entry name" value="Cobalto_CobN"/>
</dbReference>
<dbReference type="GO" id="GO:0051116">
    <property type="term" value="F:cobaltochelatase activity"/>
    <property type="evidence" value="ECO:0007669"/>
    <property type="project" value="UniProtKB-EC"/>
</dbReference>
<organism evidence="2 3">
    <name type="scientific">Rubrobacter tropicus</name>
    <dbReference type="NCBI Taxonomy" id="2653851"/>
    <lineage>
        <taxon>Bacteria</taxon>
        <taxon>Bacillati</taxon>
        <taxon>Actinomycetota</taxon>
        <taxon>Rubrobacteria</taxon>
        <taxon>Rubrobacterales</taxon>
        <taxon>Rubrobacteraceae</taxon>
        <taxon>Rubrobacter</taxon>
    </lineage>
</organism>
<proteinExistence type="predicted"/>
<gene>
    <name evidence="2" type="primary">cobN</name>
    <name evidence="2" type="ORF">GBA63_05905</name>
</gene>
<keyword evidence="2" id="KW-0436">Ligase</keyword>
<dbReference type="KEGG" id="rub:GBA63_05905"/>
<dbReference type="AlphaFoldDB" id="A0A6G8Q709"/>
<evidence type="ECO:0000259" key="1">
    <source>
        <dbReference type="Pfam" id="PF02514"/>
    </source>
</evidence>
<dbReference type="CDD" id="cd10150">
    <property type="entry name" value="CobN_like"/>
    <property type="match status" value="1"/>
</dbReference>
<dbReference type="RefSeq" id="WP_166174380.1">
    <property type="nucleotide sequence ID" value="NZ_CP045119.1"/>
</dbReference>
<dbReference type="InterPro" id="IPR003672">
    <property type="entry name" value="CobN/Mg_chltase"/>
</dbReference>
<dbReference type="PANTHER" id="PTHR44119:SF4">
    <property type="entry name" value="AEROBIC COBALTOCHELATASE SUBUNIT COBN"/>
    <property type="match status" value="1"/>
</dbReference>
<dbReference type="EMBL" id="CP045119">
    <property type="protein sequence ID" value="QIN82233.1"/>
    <property type="molecule type" value="Genomic_DNA"/>
</dbReference>
<reference evidence="2 3" key="1">
    <citation type="submission" date="2019-10" db="EMBL/GenBank/DDBJ databases">
        <title>Rubrobacter sp nov SCSIO 52090 isolated from a deep-sea sediment in the South China Sea.</title>
        <authorList>
            <person name="Chen R.W."/>
        </authorList>
    </citation>
    <scope>NUCLEOTIDE SEQUENCE [LARGE SCALE GENOMIC DNA]</scope>
    <source>
        <strain evidence="2 3">SCSIO 52909</strain>
    </source>
</reference>
<evidence type="ECO:0000313" key="3">
    <source>
        <dbReference type="Proteomes" id="UP000501452"/>
    </source>
</evidence>
<feature type="domain" description="CobN/magnesium chelatase" evidence="1">
    <location>
        <begin position="125"/>
        <end position="1235"/>
    </location>
</feature>
<accession>A0A6G8Q709</accession>
<protein>
    <submittedName>
        <fullName evidence="2">Cobaltochelatase subunit CobN</fullName>
        <ecNumber evidence="2">6.6.1.2</ecNumber>
    </submittedName>
</protein>
<dbReference type="GO" id="GO:0009236">
    <property type="term" value="P:cobalamin biosynthetic process"/>
    <property type="evidence" value="ECO:0007669"/>
    <property type="project" value="InterPro"/>
</dbReference>
<dbReference type="NCBIfam" id="TIGR02257">
    <property type="entry name" value="cobalto_cobN"/>
    <property type="match status" value="1"/>
</dbReference>
<dbReference type="Pfam" id="PF02514">
    <property type="entry name" value="CobN-Mg_chel"/>
    <property type="match status" value="1"/>
</dbReference>
<dbReference type="PANTHER" id="PTHR44119">
    <property type="entry name" value="MAGNESIUM-CHELATASE SUBUNIT CHLH, CHLOROPLASTIC"/>
    <property type="match status" value="1"/>
</dbReference>
<name>A0A6G8Q709_9ACTN</name>
<evidence type="ECO:0000313" key="2">
    <source>
        <dbReference type="EMBL" id="QIN82233.1"/>
    </source>
</evidence>
<sequence length="1256" mass="136135">MADGLKAESARAAKLLFLTTADTEILAAAKAAERLPEGFPSVRCANPVTLDDPAAFFGGELPGARAVLVRLLGGRRAWPEGLEALRRRCDEAGIPLLLFGGEAEPDAELTALSTVPSGTVLEAFEYLRLGGVTNTGNLLRFVADTVLMEGFGFEPAAALPDVGVYHPRLAEGSSIEDLLALHDPGLPTVGVVFYRAHWMGGNTAFVDALVEALEEAGANALPVFGYSLRAGADGSVPALDLIKGKVDSLVTTVLAGGGSNAADAHRAGSPEEWLEWEVPALAELGVPVVQGICTTGSREAWLASDAGLSPLDTAWQVAIPEFDGRVIGVPFSFKERQAQESPVGAPLTLYRADPERTARLAGLATRFARLRRVPNESKKVAVLLSNYPTKHSRVGNAVGLDTPVSAIKLLAALREAGYDVDGAPDDGDELIHALIAAGGHDLEFLTGEQLSGAAGRLDAKRYAEWFARLPEGLQSGVERHWGDPPGDLYVDGGEFVVAGLSFGNVFVGIQPPRGFGENPIAIYHDPDLPPTHHYLAAYWWLIEEFGADAVVHLGKHGTLEWLPGKSLGLSPDCAPDAALRDVPLFYPFVVNDPGEGTQAKRRAHATVVDHLIPPMTRSDTYDDLAKLEQLLDEYYQVETLDPSKLPAIRVRIWETLRDAELHRDLGVEEQPEEFGDFLNHVDGYLCEIKDLPIRGGLHILGETPEGEPFRYLLAAILRIGSGQMSGLRRAIGDAYGLDERELAEGGGARAEAPAALAGRFPGVVATASDLIDRLEEAQQALLLAMERRGWDVEAAGSVCEEVLGRADAGVERSLRFAAGEVVPRLVRTPEEMGNLLGGLGGGYVPAGPSGSPTRGLVNVLPTGRNFYSVDPKALPSALSWEVGRGLADGLLRRYLEEEGRYPETVGIVVWGTAAMRTQGDDIAEILALLGVRPVWNEESRRVTGLEVVSPEELGRPRIDVTVRISGFFRDAFPNLISLMDEAFTTVANLDEPENANFVKKHADEERKNGADERRSTTRIFGSKPGAYGAGLLPLMDARNWRDDADLAEVYAVWGGYAYGKGLDGVEARGAMEDNLRRTEVAVKNVDNREHDLFDSDDYFQYHGGMIAAVRALTGRDPKAFIGDSADPSRVKTRTLSEEARRVFRSRVANPKWIEAMQRHGYKGAFELSATVDYLFGYDATAGVVEDWMYRDVTRKYVLDEGVRDFMQQSNPWALRAISERLLEAAERGLWSEPDPEDLQALKAAYLENEGMLEERS</sequence>